<feature type="compositionally biased region" description="Polar residues" evidence="1">
    <location>
        <begin position="49"/>
        <end position="61"/>
    </location>
</feature>
<name>A0ABN2ZH02_9ACTN</name>
<dbReference type="Pfam" id="PF01112">
    <property type="entry name" value="Asparaginase_2"/>
    <property type="match status" value="1"/>
</dbReference>
<feature type="region of interest" description="Disordered" evidence="1">
    <location>
        <begin position="35"/>
        <end position="68"/>
    </location>
</feature>
<evidence type="ECO:0000313" key="4">
    <source>
        <dbReference type="Proteomes" id="UP001500443"/>
    </source>
</evidence>
<dbReference type="RefSeq" id="WP_344292906.1">
    <property type="nucleotide sequence ID" value="NZ_BAAAPF010000242.1"/>
</dbReference>
<dbReference type="Proteomes" id="UP001500443">
    <property type="component" value="Unassembled WGS sequence"/>
</dbReference>
<dbReference type="SUPFAM" id="SSF56235">
    <property type="entry name" value="N-terminal nucleophile aminohydrolases (Ntn hydrolases)"/>
    <property type="match status" value="1"/>
</dbReference>
<accession>A0ABN2ZH02</accession>
<evidence type="ECO:0000256" key="1">
    <source>
        <dbReference type="SAM" id="MobiDB-lite"/>
    </source>
</evidence>
<proteinExistence type="predicted"/>
<sequence length="372" mass="38396">MFRRTSTLARTALLAAAVVIIPVTALGAAAAPQQGAAADGAGPAGSAGTRTVQDSGQSGDPNTGERARDVVFAVHGGAGTLRREDMSPELEREYRAKLTEAVRTGQRALARGKSSTAAVEAAITVLEDSPLFNAGKGAVFTTDAENELDASIMDGATLDTGAVTGVTHIRNPISLAREMMDNSRHVLMSGEGAERFAQHRGIDLVTQDYFFTERRWESLMAAKGGESDFDFGETGTVGAVAIDDDGDLAAGTSTGGLTNKPVGRVGDSPIVGAGTYAKNGNIAASATGTGELFIREAVTHTISAQVEYLGRSVSRAAGAAIDKTEALGGNDTGGVIALDSRRNLAFTFNTSGMYRGYATADGEIVVKIFADE</sequence>
<gene>
    <name evidence="3" type="ORF">GCM10009802_52710</name>
</gene>
<feature type="compositionally biased region" description="Low complexity" evidence="1">
    <location>
        <begin position="35"/>
        <end position="48"/>
    </location>
</feature>
<feature type="signal peptide" evidence="2">
    <location>
        <begin position="1"/>
        <end position="30"/>
    </location>
</feature>
<protein>
    <submittedName>
        <fullName evidence="3">Isoaspartyl peptidase/L-asparaginase</fullName>
    </submittedName>
</protein>
<feature type="chain" id="PRO_5045941748" evidence="2">
    <location>
        <begin position="31"/>
        <end position="372"/>
    </location>
</feature>
<reference evidence="3 4" key="1">
    <citation type="journal article" date="2019" name="Int. J. Syst. Evol. Microbiol.">
        <title>The Global Catalogue of Microorganisms (GCM) 10K type strain sequencing project: providing services to taxonomists for standard genome sequencing and annotation.</title>
        <authorList>
            <consortium name="The Broad Institute Genomics Platform"/>
            <consortium name="The Broad Institute Genome Sequencing Center for Infectious Disease"/>
            <person name="Wu L."/>
            <person name="Ma J."/>
        </authorList>
    </citation>
    <scope>NUCLEOTIDE SEQUENCE [LARGE SCALE GENOMIC DNA]</scope>
    <source>
        <strain evidence="3 4">JCM 15481</strain>
    </source>
</reference>
<dbReference type="PANTHER" id="PTHR10188">
    <property type="entry name" value="L-ASPARAGINASE"/>
    <property type="match status" value="1"/>
</dbReference>
<keyword evidence="2" id="KW-0732">Signal</keyword>
<dbReference type="InterPro" id="IPR029055">
    <property type="entry name" value="Ntn_hydrolases_N"/>
</dbReference>
<evidence type="ECO:0000256" key="2">
    <source>
        <dbReference type="SAM" id="SignalP"/>
    </source>
</evidence>
<dbReference type="PANTHER" id="PTHR10188:SF6">
    <property type="entry name" value="N(4)-(BETA-N-ACETYLGLUCOSAMINYL)-L-ASPARAGINASE"/>
    <property type="match status" value="1"/>
</dbReference>
<dbReference type="CDD" id="cd04701">
    <property type="entry name" value="Asparaginase_2"/>
    <property type="match status" value="1"/>
</dbReference>
<keyword evidence="4" id="KW-1185">Reference proteome</keyword>
<dbReference type="InterPro" id="IPR000246">
    <property type="entry name" value="Peptidase_T2"/>
</dbReference>
<evidence type="ECO:0000313" key="3">
    <source>
        <dbReference type="EMBL" id="GAA2142065.1"/>
    </source>
</evidence>
<organism evidence="3 4">
    <name type="scientific">Streptomyces synnematoformans</name>
    <dbReference type="NCBI Taxonomy" id="415721"/>
    <lineage>
        <taxon>Bacteria</taxon>
        <taxon>Bacillati</taxon>
        <taxon>Actinomycetota</taxon>
        <taxon>Actinomycetes</taxon>
        <taxon>Kitasatosporales</taxon>
        <taxon>Streptomycetaceae</taxon>
        <taxon>Streptomyces</taxon>
    </lineage>
</organism>
<dbReference type="EMBL" id="BAAAPF010000242">
    <property type="protein sequence ID" value="GAA2142065.1"/>
    <property type="molecule type" value="Genomic_DNA"/>
</dbReference>
<comment type="caution">
    <text evidence="3">The sequence shown here is derived from an EMBL/GenBank/DDBJ whole genome shotgun (WGS) entry which is preliminary data.</text>
</comment>
<dbReference type="Gene3D" id="3.60.20.30">
    <property type="entry name" value="(Glycosyl)asparaginase"/>
    <property type="match status" value="1"/>
</dbReference>